<evidence type="ECO:0000256" key="1">
    <source>
        <dbReference type="SAM" id="MobiDB-lite"/>
    </source>
</evidence>
<proteinExistence type="predicted"/>
<dbReference type="CDD" id="cd00093">
    <property type="entry name" value="HTH_XRE"/>
    <property type="match status" value="1"/>
</dbReference>
<dbReference type="SUPFAM" id="SSF47413">
    <property type="entry name" value="lambda repressor-like DNA-binding domains"/>
    <property type="match status" value="1"/>
</dbReference>
<feature type="region of interest" description="Disordered" evidence="1">
    <location>
        <begin position="103"/>
        <end position="122"/>
    </location>
</feature>
<organism evidence="3 4">
    <name type="scientific">Candidatus Protofrankia datiscae</name>
    <dbReference type="NCBI Taxonomy" id="2716812"/>
    <lineage>
        <taxon>Bacteria</taxon>
        <taxon>Bacillati</taxon>
        <taxon>Actinomycetota</taxon>
        <taxon>Actinomycetes</taxon>
        <taxon>Frankiales</taxon>
        <taxon>Frankiaceae</taxon>
        <taxon>Protofrankia</taxon>
    </lineage>
</organism>
<feature type="domain" description="HTH cro/C1-type" evidence="2">
    <location>
        <begin position="39"/>
        <end position="92"/>
    </location>
</feature>
<sequence length="122" mass="13889">MKITDMPTFEQVLDEQLADPPFRAEWDRTQLARQVADELVRYRARHNLTQAGLAEQTGLTEAEIVYLEAEEEPSLAALARLSEALELSFQINIDPAHSVVRIHEHPRTEDANRQMGGERRPA</sequence>
<dbReference type="RefSeq" id="WP_013873575.1">
    <property type="nucleotide sequence ID" value="NC_015656.1"/>
</dbReference>
<dbReference type="InterPro" id="IPR001387">
    <property type="entry name" value="Cro/C1-type_HTH"/>
</dbReference>
<dbReference type="SMART" id="SM00530">
    <property type="entry name" value="HTH_XRE"/>
    <property type="match status" value="1"/>
</dbReference>
<dbReference type="AlphaFoldDB" id="F8AZP0"/>
<dbReference type="Pfam" id="PF01381">
    <property type="entry name" value="HTH_3"/>
    <property type="match status" value="1"/>
</dbReference>
<name>F8AZP0_9ACTN</name>
<dbReference type="PROSITE" id="PS50943">
    <property type="entry name" value="HTH_CROC1"/>
    <property type="match status" value="1"/>
</dbReference>
<accession>F8AZP0</accession>
<dbReference type="STRING" id="656024.FsymDg_2242"/>
<dbReference type="Gene3D" id="1.10.260.40">
    <property type="entry name" value="lambda repressor-like DNA-binding domains"/>
    <property type="match status" value="1"/>
</dbReference>
<evidence type="ECO:0000259" key="2">
    <source>
        <dbReference type="PROSITE" id="PS50943"/>
    </source>
</evidence>
<dbReference type="InterPro" id="IPR010982">
    <property type="entry name" value="Lambda_DNA-bd_dom_sf"/>
</dbReference>
<dbReference type="Proteomes" id="UP000001549">
    <property type="component" value="Chromosome"/>
</dbReference>
<keyword evidence="4" id="KW-1185">Reference proteome</keyword>
<dbReference type="KEGG" id="fsy:FsymDg_2242"/>
<evidence type="ECO:0000313" key="4">
    <source>
        <dbReference type="Proteomes" id="UP000001549"/>
    </source>
</evidence>
<protein>
    <submittedName>
        <fullName evidence="3">Helix-turn-helix domain protein</fullName>
    </submittedName>
</protein>
<evidence type="ECO:0000313" key="3">
    <source>
        <dbReference type="EMBL" id="AEH09643.1"/>
    </source>
</evidence>
<reference evidence="3 4" key="1">
    <citation type="submission" date="2011-05" db="EMBL/GenBank/DDBJ databases">
        <title>Complete sequence of chromosome of Frankia symbiont of Datisca glomerata.</title>
        <authorList>
            <consortium name="US DOE Joint Genome Institute"/>
            <person name="Lucas S."/>
            <person name="Han J."/>
            <person name="Lapidus A."/>
            <person name="Cheng J.-F."/>
            <person name="Goodwin L."/>
            <person name="Pitluck S."/>
            <person name="Peters L."/>
            <person name="Mikhailova N."/>
            <person name="Chertkov O."/>
            <person name="Teshima H."/>
            <person name="Han C."/>
            <person name="Tapia R."/>
            <person name="Land M."/>
            <person name="Hauser L."/>
            <person name="Kyrpides N."/>
            <person name="Ivanova N."/>
            <person name="Pagani I."/>
            <person name="Berry A."/>
            <person name="Pawlowski K."/>
            <person name="Persson T."/>
            <person name="Vanden Heuvel B."/>
            <person name="Benson D."/>
            <person name="Woyke T."/>
        </authorList>
    </citation>
    <scope>NUCLEOTIDE SEQUENCE [LARGE SCALE GENOMIC DNA]</scope>
    <source>
        <strain evidence="4">4085684</strain>
    </source>
</reference>
<dbReference type="GO" id="GO:0003677">
    <property type="term" value="F:DNA binding"/>
    <property type="evidence" value="ECO:0007669"/>
    <property type="project" value="InterPro"/>
</dbReference>
<dbReference type="eggNOG" id="COG1813">
    <property type="taxonomic scope" value="Bacteria"/>
</dbReference>
<gene>
    <name evidence="3" type="ordered locus">FsymDg_2242</name>
</gene>
<dbReference type="EMBL" id="CP002801">
    <property type="protein sequence ID" value="AEH09643.1"/>
    <property type="molecule type" value="Genomic_DNA"/>
</dbReference>
<dbReference type="HOGENOM" id="CLU_066192_18_1_11"/>